<dbReference type="PANTHER" id="PTHR22168">
    <property type="entry name" value="TMEM26 PROTEIN"/>
    <property type="match status" value="1"/>
</dbReference>
<keyword evidence="3" id="KW-1185">Reference proteome</keyword>
<feature type="transmembrane region" description="Helical" evidence="1">
    <location>
        <begin position="73"/>
        <end position="94"/>
    </location>
</feature>
<sequence length="110" mass="13032">FLLPTTITIGAWSLIQFIIVFKLNHFQRTINLHRQISANTSFLEVLLTLLLMDIPFLIFRLVVIFYFKCVDNSITFFALKNILMISMEFYRLYAVQIELSGSEMQLRTYR</sequence>
<evidence type="ECO:0000313" key="2">
    <source>
        <dbReference type="EMBL" id="CAL4058848.1"/>
    </source>
</evidence>
<gene>
    <name evidence="2" type="ORF">MNOR_LOCUS292</name>
</gene>
<dbReference type="Proteomes" id="UP001497623">
    <property type="component" value="Unassembled WGS sequence"/>
</dbReference>
<evidence type="ECO:0000256" key="1">
    <source>
        <dbReference type="SAM" id="Phobius"/>
    </source>
</evidence>
<feature type="transmembrane region" description="Helical" evidence="1">
    <location>
        <begin position="45"/>
        <end position="67"/>
    </location>
</feature>
<proteinExistence type="predicted"/>
<keyword evidence="1" id="KW-0812">Transmembrane</keyword>
<dbReference type="EMBL" id="CAXKWB010000059">
    <property type="protein sequence ID" value="CAL4058848.1"/>
    <property type="molecule type" value="Genomic_DNA"/>
</dbReference>
<keyword evidence="1" id="KW-1133">Transmembrane helix</keyword>
<feature type="non-terminal residue" evidence="2">
    <location>
        <position position="1"/>
    </location>
</feature>
<accession>A0AAV2PHP1</accession>
<protein>
    <recommendedName>
        <fullName evidence="4">Gustatory receptor</fullName>
    </recommendedName>
</protein>
<dbReference type="AlphaFoldDB" id="A0AAV2PHP1"/>
<evidence type="ECO:0000313" key="3">
    <source>
        <dbReference type="Proteomes" id="UP001497623"/>
    </source>
</evidence>
<keyword evidence="1" id="KW-0472">Membrane</keyword>
<name>A0AAV2PHP1_MEGNR</name>
<organism evidence="2 3">
    <name type="scientific">Meganyctiphanes norvegica</name>
    <name type="common">Northern krill</name>
    <name type="synonym">Thysanopoda norvegica</name>
    <dbReference type="NCBI Taxonomy" id="48144"/>
    <lineage>
        <taxon>Eukaryota</taxon>
        <taxon>Metazoa</taxon>
        <taxon>Ecdysozoa</taxon>
        <taxon>Arthropoda</taxon>
        <taxon>Crustacea</taxon>
        <taxon>Multicrustacea</taxon>
        <taxon>Malacostraca</taxon>
        <taxon>Eumalacostraca</taxon>
        <taxon>Eucarida</taxon>
        <taxon>Euphausiacea</taxon>
        <taxon>Euphausiidae</taxon>
        <taxon>Meganyctiphanes</taxon>
    </lineage>
</organism>
<feature type="transmembrane region" description="Helical" evidence="1">
    <location>
        <begin position="6"/>
        <end position="24"/>
    </location>
</feature>
<reference evidence="2 3" key="1">
    <citation type="submission" date="2024-05" db="EMBL/GenBank/DDBJ databases">
        <authorList>
            <person name="Wallberg A."/>
        </authorList>
    </citation>
    <scope>NUCLEOTIDE SEQUENCE [LARGE SCALE GENOMIC DNA]</scope>
</reference>
<dbReference type="Pfam" id="PF09772">
    <property type="entry name" value="Tmem26"/>
    <property type="match status" value="1"/>
</dbReference>
<comment type="caution">
    <text evidence="2">The sequence shown here is derived from an EMBL/GenBank/DDBJ whole genome shotgun (WGS) entry which is preliminary data.</text>
</comment>
<dbReference type="InterPro" id="IPR019169">
    <property type="entry name" value="Transmembrane_26"/>
</dbReference>
<evidence type="ECO:0008006" key="4">
    <source>
        <dbReference type="Google" id="ProtNLM"/>
    </source>
</evidence>